<evidence type="ECO:0000313" key="2">
    <source>
        <dbReference type="Proteomes" id="UP000247772"/>
    </source>
</evidence>
<dbReference type="RefSeq" id="WP_110855785.1">
    <property type="nucleotide sequence ID" value="NZ_QJSQ01000014.1"/>
</dbReference>
<name>A0A2V4TTE6_9BURK</name>
<gene>
    <name evidence="1" type="ORF">C7410_11474</name>
</gene>
<proteinExistence type="predicted"/>
<dbReference type="Proteomes" id="UP000247772">
    <property type="component" value="Unassembled WGS sequence"/>
</dbReference>
<sequence length="84" mass="9325">MSHADERVTGYFIDWDGNVRRTDDPGGDYRCEIDRAARYVGVTTKSGTLVHEATFYRDLDALARAGIKACVVAGSHPWGKCNDF</sequence>
<protein>
    <submittedName>
        <fullName evidence="1">Uncharacterized protein</fullName>
    </submittedName>
</protein>
<evidence type="ECO:0000313" key="1">
    <source>
        <dbReference type="EMBL" id="PYE21433.1"/>
    </source>
</evidence>
<dbReference type="EMBL" id="QJSQ01000014">
    <property type="protein sequence ID" value="PYE21433.1"/>
    <property type="molecule type" value="Genomic_DNA"/>
</dbReference>
<accession>A0A2V4TTE6</accession>
<reference evidence="1 2" key="1">
    <citation type="submission" date="2018-06" db="EMBL/GenBank/DDBJ databases">
        <title>Genomic Encyclopedia of Type Strains, Phase IV (KMG-V): Genome sequencing to study the core and pangenomes of soil and plant-associated prokaryotes.</title>
        <authorList>
            <person name="Whitman W."/>
        </authorList>
    </citation>
    <scope>NUCLEOTIDE SEQUENCE [LARGE SCALE GENOMIC DNA]</scope>
    <source>
        <strain evidence="1 2">SRCL-318</strain>
    </source>
</reference>
<organism evidence="1 2">
    <name type="scientific">Paraburkholderia silvatlantica</name>
    <dbReference type="NCBI Taxonomy" id="321895"/>
    <lineage>
        <taxon>Bacteria</taxon>
        <taxon>Pseudomonadati</taxon>
        <taxon>Pseudomonadota</taxon>
        <taxon>Betaproteobacteria</taxon>
        <taxon>Burkholderiales</taxon>
        <taxon>Burkholderiaceae</taxon>
        <taxon>Paraburkholderia</taxon>
    </lineage>
</organism>
<comment type="caution">
    <text evidence="1">The sequence shown here is derived from an EMBL/GenBank/DDBJ whole genome shotgun (WGS) entry which is preliminary data.</text>
</comment>
<dbReference type="AlphaFoldDB" id="A0A2V4TTE6"/>
<dbReference type="OrthoDB" id="8563240at2"/>